<dbReference type="EMBL" id="AQPX01000010">
    <property type="protein sequence ID" value="EON73418.1"/>
    <property type="molecule type" value="Genomic_DNA"/>
</dbReference>
<sequence>MGSLPKTLGDTISRDFAFTRIIHPDQPYRGIITENDFTFILETKKNVEKDLTVSFID</sequence>
<reference evidence="1 2" key="1">
    <citation type="submission" date="2013-04" db="EMBL/GenBank/DDBJ databases">
        <title>Draft genome of the heavy metal tolerant bacterium Lysinibacillus sphaericus strain OT4b.31.</title>
        <authorList>
            <person name="Pena-Montenegro T.D."/>
            <person name="Dussan J."/>
        </authorList>
    </citation>
    <scope>NUCLEOTIDE SEQUENCE [LARGE SCALE GENOMIC DNA]</scope>
    <source>
        <strain evidence="1 2">OT4b.31</strain>
    </source>
</reference>
<evidence type="ECO:0000313" key="2">
    <source>
        <dbReference type="Proteomes" id="UP000013911"/>
    </source>
</evidence>
<dbReference type="AlphaFoldDB" id="R7ZH61"/>
<dbReference type="Proteomes" id="UP000013911">
    <property type="component" value="Unassembled WGS sequence"/>
</dbReference>
<accession>R7ZH61</accession>
<dbReference type="HOGENOM" id="CLU_2991339_0_0_9"/>
<dbReference type="PATRIC" id="fig|1285586.5.peg.1109"/>
<comment type="caution">
    <text evidence="1">The sequence shown here is derived from an EMBL/GenBank/DDBJ whole genome shotgun (WGS) entry which is preliminary data.</text>
</comment>
<evidence type="ECO:0000313" key="1">
    <source>
        <dbReference type="EMBL" id="EON73418.1"/>
    </source>
</evidence>
<name>R7ZH61_LYSSH</name>
<protein>
    <submittedName>
        <fullName evidence="1">Uncharacterized protein</fullName>
    </submittedName>
</protein>
<organism evidence="1 2">
    <name type="scientific">Lysinibacillus sphaericus OT4b.31</name>
    <dbReference type="NCBI Taxonomy" id="1285586"/>
    <lineage>
        <taxon>Bacteria</taxon>
        <taxon>Bacillati</taxon>
        <taxon>Bacillota</taxon>
        <taxon>Bacilli</taxon>
        <taxon>Bacillales</taxon>
        <taxon>Bacillaceae</taxon>
        <taxon>Lysinibacillus</taxon>
    </lineage>
</organism>
<gene>
    <name evidence="1" type="ORF">H131_05493</name>
</gene>
<proteinExistence type="predicted"/>